<dbReference type="Proteomes" id="UP000193944">
    <property type="component" value="Unassembled WGS sequence"/>
</dbReference>
<gene>
    <name evidence="2" type="ORF">BCR32DRAFT_149107</name>
</gene>
<evidence type="ECO:0000256" key="1">
    <source>
        <dbReference type="SAM" id="SignalP"/>
    </source>
</evidence>
<proteinExistence type="predicted"/>
<dbReference type="OrthoDB" id="10559921at2759"/>
<evidence type="ECO:0000313" key="2">
    <source>
        <dbReference type="EMBL" id="ORX83495.1"/>
    </source>
</evidence>
<name>A0A1Y1XCP6_9FUNG</name>
<organism evidence="2 3">
    <name type="scientific">Anaeromyces robustus</name>
    <dbReference type="NCBI Taxonomy" id="1754192"/>
    <lineage>
        <taxon>Eukaryota</taxon>
        <taxon>Fungi</taxon>
        <taxon>Fungi incertae sedis</taxon>
        <taxon>Chytridiomycota</taxon>
        <taxon>Chytridiomycota incertae sedis</taxon>
        <taxon>Neocallimastigomycetes</taxon>
        <taxon>Neocallimastigales</taxon>
        <taxon>Neocallimastigaceae</taxon>
        <taxon>Anaeromyces</taxon>
    </lineage>
</organism>
<dbReference type="EMBL" id="MCFG01000072">
    <property type="protein sequence ID" value="ORX83495.1"/>
    <property type="molecule type" value="Genomic_DNA"/>
</dbReference>
<reference evidence="2 3" key="1">
    <citation type="submission" date="2016-08" db="EMBL/GenBank/DDBJ databases">
        <title>A Parts List for Fungal Cellulosomes Revealed by Comparative Genomics.</title>
        <authorList>
            <consortium name="DOE Joint Genome Institute"/>
            <person name="Haitjema C.H."/>
            <person name="Gilmore S.P."/>
            <person name="Henske J.K."/>
            <person name="Solomon K.V."/>
            <person name="De Groot R."/>
            <person name="Kuo A."/>
            <person name="Mondo S.J."/>
            <person name="Salamov A.A."/>
            <person name="Labutti K."/>
            <person name="Zhao Z."/>
            <person name="Chiniquy J."/>
            <person name="Barry K."/>
            <person name="Brewer H.M."/>
            <person name="Purvine S.O."/>
            <person name="Wright A.T."/>
            <person name="Boxma B."/>
            <person name="Van Alen T."/>
            <person name="Hackstein J.H."/>
            <person name="Baker S.E."/>
            <person name="Grigoriev I.V."/>
            <person name="O'Malley M.A."/>
        </authorList>
    </citation>
    <scope>NUCLEOTIDE SEQUENCE [LARGE SCALE GENOMIC DNA]</scope>
    <source>
        <strain evidence="2 3">S4</strain>
    </source>
</reference>
<keyword evidence="3" id="KW-1185">Reference proteome</keyword>
<dbReference type="AlphaFoldDB" id="A0A1Y1XCP6"/>
<comment type="caution">
    <text evidence="2">The sequence shown here is derived from an EMBL/GenBank/DDBJ whole genome shotgun (WGS) entry which is preliminary data.</text>
</comment>
<reference evidence="2 3" key="2">
    <citation type="submission" date="2016-08" db="EMBL/GenBank/DDBJ databases">
        <title>Pervasive Adenine N6-methylation of Active Genes in Fungi.</title>
        <authorList>
            <consortium name="DOE Joint Genome Institute"/>
            <person name="Mondo S.J."/>
            <person name="Dannebaum R.O."/>
            <person name="Kuo R.C."/>
            <person name="Labutti K."/>
            <person name="Haridas S."/>
            <person name="Kuo A."/>
            <person name="Salamov A."/>
            <person name="Ahrendt S.R."/>
            <person name="Lipzen A."/>
            <person name="Sullivan W."/>
            <person name="Andreopoulos W.B."/>
            <person name="Clum A."/>
            <person name="Lindquist E."/>
            <person name="Daum C."/>
            <person name="Ramamoorthy G.K."/>
            <person name="Gryganskyi A."/>
            <person name="Culley D."/>
            <person name="Magnuson J.K."/>
            <person name="James T.Y."/>
            <person name="O'Malley M.A."/>
            <person name="Stajich J.E."/>
            <person name="Spatafora J.W."/>
            <person name="Visel A."/>
            <person name="Grigoriev I.V."/>
        </authorList>
    </citation>
    <scope>NUCLEOTIDE SEQUENCE [LARGE SCALE GENOMIC DNA]</scope>
    <source>
        <strain evidence="2 3">S4</strain>
    </source>
</reference>
<protein>
    <submittedName>
        <fullName evidence="2">Uncharacterized protein</fullName>
    </submittedName>
</protein>
<feature type="signal peptide" evidence="1">
    <location>
        <begin position="1"/>
        <end position="18"/>
    </location>
</feature>
<feature type="chain" id="PRO_5012711326" evidence="1">
    <location>
        <begin position="19"/>
        <end position="263"/>
    </location>
</feature>
<accession>A0A1Y1XCP6</accession>
<keyword evidence="1" id="KW-0732">Signal</keyword>
<sequence>MKLSVITGLFLFLSSVLADKEKNEIKNIETCENEMELYGECIAAFNTGGEEGNESNSTESLENSCKLYYDDKCKALVNDSTNSTSVCLSNAEENFSYGITGMLIVGLKMSYLMACYKDTKENLCPLSDYIVKHITDDTLQTNNLPKELLTALANDCRDSNCNKRFVALEEFFTTLGSNSANTGRTESSTNTESTDSDKTNVLVNELLSNYLQNYKDGKCGAIDGSSDSKETDGSSDSKDAAFTLNRITYSFVTIIILSILLLI</sequence>
<evidence type="ECO:0000313" key="3">
    <source>
        <dbReference type="Proteomes" id="UP000193944"/>
    </source>
</evidence>